<dbReference type="RefSeq" id="WP_267928869.1">
    <property type="nucleotide sequence ID" value="NZ_AP024233.1"/>
</dbReference>
<accession>A0A915U5E7</accession>
<dbReference type="Gene3D" id="3.30.160.150">
    <property type="entry name" value="Lipoprotein like domain"/>
    <property type="match status" value="1"/>
</dbReference>
<dbReference type="PROSITE" id="PS51257">
    <property type="entry name" value="PROKAR_LIPOPROTEIN"/>
    <property type="match status" value="1"/>
</dbReference>
<gene>
    <name evidence="1" type="ORF">GF1_13680</name>
</gene>
<dbReference type="AlphaFoldDB" id="A0A915U5E7"/>
<evidence type="ECO:0000313" key="1">
    <source>
        <dbReference type="EMBL" id="BCO08992.1"/>
    </source>
</evidence>
<dbReference type="InterPro" id="IPR007485">
    <property type="entry name" value="LPS_assembly_LptE"/>
</dbReference>
<name>A0A915U5E7_9BACT</name>
<dbReference type="GO" id="GO:0019867">
    <property type="term" value="C:outer membrane"/>
    <property type="evidence" value="ECO:0007669"/>
    <property type="project" value="InterPro"/>
</dbReference>
<dbReference type="Pfam" id="PF04390">
    <property type="entry name" value="LptE"/>
    <property type="match status" value="1"/>
</dbReference>
<evidence type="ECO:0008006" key="3">
    <source>
        <dbReference type="Google" id="ProtNLM"/>
    </source>
</evidence>
<organism evidence="1 2">
    <name type="scientific">Desulfolithobacter dissulfuricans</name>
    <dbReference type="NCBI Taxonomy" id="2795293"/>
    <lineage>
        <taxon>Bacteria</taxon>
        <taxon>Pseudomonadati</taxon>
        <taxon>Thermodesulfobacteriota</taxon>
        <taxon>Desulfobulbia</taxon>
        <taxon>Desulfobulbales</taxon>
        <taxon>Desulfobulbaceae</taxon>
        <taxon>Desulfolithobacter</taxon>
    </lineage>
</organism>
<keyword evidence="2" id="KW-1185">Reference proteome</keyword>
<dbReference type="EMBL" id="AP024233">
    <property type="protein sequence ID" value="BCO08992.1"/>
    <property type="molecule type" value="Genomic_DNA"/>
</dbReference>
<evidence type="ECO:0000313" key="2">
    <source>
        <dbReference type="Proteomes" id="UP001063350"/>
    </source>
</evidence>
<dbReference type="KEGG" id="ddu:GF1_13680"/>
<proteinExistence type="predicted"/>
<dbReference type="Proteomes" id="UP001063350">
    <property type="component" value="Chromosome"/>
</dbReference>
<protein>
    <recommendedName>
        <fullName evidence="3">LPS-assembly lipoprotein LptE</fullName>
    </recommendedName>
</protein>
<reference evidence="1" key="1">
    <citation type="submission" date="2020-12" db="EMBL/GenBank/DDBJ databases">
        <title>Desulfobium dissulfuricans gen. nov., sp. nov., a novel mesophilic, sulfate-reducing bacterium isolated from a deep-sea hydrothermal vent.</title>
        <authorList>
            <person name="Hashimoto Y."/>
            <person name="Tame A."/>
            <person name="Sawayama S."/>
            <person name="Miyazaki J."/>
            <person name="Takai K."/>
            <person name="Nakagawa S."/>
        </authorList>
    </citation>
    <scope>NUCLEOTIDE SEQUENCE</scope>
    <source>
        <strain evidence="1">GF1</strain>
    </source>
</reference>
<sequence>MRLYKRGQLLTVLLLTLVFGGCGYYFPHIYDGPEKTVYMPQWKNRTNQLDLDTRIYHSLARWFQKSPSINLIRDRERADLILAGEIVAIDLPSISWDGNAETKEVKVRLQVRYVLKDLKNGTLLWEVPREVWSEEYQLSDNTTSINEQEAVEQIIADLSERIYLGTLERLRQEQRRKETEKSPGR</sequence>
<dbReference type="GO" id="GO:0043165">
    <property type="term" value="P:Gram-negative-bacterium-type cell outer membrane assembly"/>
    <property type="evidence" value="ECO:0007669"/>
    <property type="project" value="InterPro"/>
</dbReference>